<name>B9Y3X6_9FIRM</name>
<keyword evidence="1" id="KW-0472">Membrane</keyword>
<dbReference type="STRING" id="545696.HOLDEFILI_00506"/>
<proteinExistence type="predicted"/>
<keyword evidence="1" id="KW-1133">Transmembrane helix</keyword>
<protein>
    <submittedName>
        <fullName evidence="2">Uncharacterized protein</fullName>
    </submittedName>
</protein>
<keyword evidence="1" id="KW-0812">Transmembrane</keyword>
<evidence type="ECO:0000313" key="3">
    <source>
        <dbReference type="Proteomes" id="UP000005950"/>
    </source>
</evidence>
<dbReference type="OrthoDB" id="9907163at2"/>
<evidence type="ECO:0000313" key="2">
    <source>
        <dbReference type="EMBL" id="EEF69320.1"/>
    </source>
</evidence>
<feature type="transmembrane region" description="Helical" evidence="1">
    <location>
        <begin position="18"/>
        <end position="35"/>
    </location>
</feature>
<feature type="transmembrane region" description="Helical" evidence="1">
    <location>
        <begin position="70"/>
        <end position="87"/>
    </location>
</feature>
<comment type="caution">
    <text evidence="2">The sequence shown here is derived from an EMBL/GenBank/DDBJ whole genome shotgun (WGS) entry which is preliminary data.</text>
</comment>
<reference evidence="2 3" key="2">
    <citation type="submission" date="2009-02" db="EMBL/GenBank/DDBJ databases">
        <title>Draft genome sequence of Holdemania filiformis DSM 12042.</title>
        <authorList>
            <person name="Sudarsanam P."/>
            <person name="Ley R."/>
            <person name="Guruge J."/>
            <person name="Turnbaugh P.J."/>
            <person name="Mahowald M."/>
            <person name="Liep D."/>
            <person name="Gordon J."/>
        </authorList>
    </citation>
    <scope>NUCLEOTIDE SEQUENCE [LARGE SCALE GENOMIC DNA]</scope>
    <source>
        <strain evidence="2 3">DSM 12042</strain>
    </source>
</reference>
<dbReference type="Proteomes" id="UP000005950">
    <property type="component" value="Unassembled WGS sequence"/>
</dbReference>
<organism evidence="2 3">
    <name type="scientific">Holdemania filiformis DSM 12042</name>
    <dbReference type="NCBI Taxonomy" id="545696"/>
    <lineage>
        <taxon>Bacteria</taxon>
        <taxon>Bacillati</taxon>
        <taxon>Bacillota</taxon>
        <taxon>Erysipelotrichia</taxon>
        <taxon>Erysipelotrichales</taxon>
        <taxon>Erysipelotrichaceae</taxon>
        <taxon>Holdemania</taxon>
    </lineage>
</organism>
<reference evidence="2 3" key="1">
    <citation type="submission" date="2008-12" db="EMBL/GenBank/DDBJ databases">
        <authorList>
            <person name="Fulton L."/>
            <person name="Clifton S."/>
            <person name="Fulton B."/>
            <person name="Xu J."/>
            <person name="Minx P."/>
            <person name="Pepin K.H."/>
            <person name="Johnson M."/>
            <person name="Bhonagiri V."/>
            <person name="Nash W.E."/>
            <person name="Mardis E.R."/>
            <person name="Wilson R.K."/>
        </authorList>
    </citation>
    <scope>NUCLEOTIDE SEQUENCE [LARGE SCALE GENOMIC DNA]</scope>
    <source>
        <strain evidence="2 3">DSM 12042</strain>
    </source>
</reference>
<dbReference type="HOGENOM" id="CLU_2464827_0_0_9"/>
<dbReference type="AlphaFoldDB" id="B9Y3X6"/>
<gene>
    <name evidence="2" type="ORF">HOLDEFILI_00506</name>
</gene>
<evidence type="ECO:0000256" key="1">
    <source>
        <dbReference type="SAM" id="Phobius"/>
    </source>
</evidence>
<dbReference type="RefSeq" id="WP_006057717.1">
    <property type="nucleotide sequence ID" value="NZ_GG657552.1"/>
</dbReference>
<dbReference type="EMBL" id="ACCF01000032">
    <property type="protein sequence ID" value="EEF69320.1"/>
    <property type="molecule type" value="Genomic_DNA"/>
</dbReference>
<sequence>MSPLHLGDPALTRKMTRIYGWILPGCFAVVTLLLLSAQAWLAAIPPLLVALMTLPPLARYQRLRSGGLRFLIGAGLTLVTFWLSGLYV</sequence>
<accession>B9Y3X6</accession>